<name>A0A4W3J8A5_CALMI</name>
<keyword evidence="12" id="KW-1185">Reference proteome</keyword>
<dbReference type="GO" id="GO:0032040">
    <property type="term" value="C:small-subunit processome"/>
    <property type="evidence" value="ECO:0007669"/>
    <property type="project" value="InterPro"/>
</dbReference>
<dbReference type="InterPro" id="IPR057644">
    <property type="entry name" value="Beta-prop_WDR75_2nd"/>
</dbReference>
<accession>A0A4W3J8A5</accession>
<evidence type="ECO:0000256" key="4">
    <source>
        <dbReference type="ARBA" id="ARBA00022574"/>
    </source>
</evidence>
<dbReference type="Gene3D" id="2.130.10.10">
    <property type="entry name" value="YVTN repeat-like/Quinoprotein amine dehydrogenase"/>
    <property type="match status" value="2"/>
</dbReference>
<dbReference type="Pfam" id="PF23869">
    <property type="entry name" value="Beta-prop_WDR75_1st"/>
    <property type="match status" value="1"/>
</dbReference>
<keyword evidence="3" id="KW-0698">rRNA processing</keyword>
<dbReference type="SUPFAM" id="SSF50978">
    <property type="entry name" value="WD40 repeat-like"/>
    <property type="match status" value="2"/>
</dbReference>
<evidence type="ECO:0000256" key="1">
    <source>
        <dbReference type="ARBA" id="ARBA00004604"/>
    </source>
</evidence>
<dbReference type="GeneTree" id="ENSGT00390000006303"/>
<evidence type="ECO:0000313" key="12">
    <source>
        <dbReference type="Proteomes" id="UP000314986"/>
    </source>
</evidence>
<keyword evidence="6" id="KW-0804">Transcription</keyword>
<dbReference type="Proteomes" id="UP000314986">
    <property type="component" value="Unassembled WGS sequence"/>
</dbReference>
<evidence type="ECO:0000256" key="2">
    <source>
        <dbReference type="ARBA" id="ARBA00022517"/>
    </source>
</evidence>
<evidence type="ECO:0000256" key="7">
    <source>
        <dbReference type="ARBA" id="ARBA00023242"/>
    </source>
</evidence>
<evidence type="ECO:0000256" key="9">
    <source>
        <dbReference type="SAM" id="MobiDB-lite"/>
    </source>
</evidence>
<evidence type="ECO:0000256" key="6">
    <source>
        <dbReference type="ARBA" id="ARBA00023163"/>
    </source>
</evidence>
<sequence>ATEECVHVLHGHNDLVTGIHLNPKNNLQLYSSSLDGTIKLWDFTDGILMKTFVVGSKLLALYTSAKPETRVFFIINNVRLLLKSIFQLVSVDLPKSSAQEVEAQILSVIFKDVHQSPTSIAFGREGEYVASVKALELRVYFFKNKKYYRFPLSIKSRNGANNVFKCVTCHPREDCIATGHKDGKVRLWRNFDHEREYTYSAHHWHHDAVNDLIFSAEGTYLLTGGMESVLVQWLYGVETKKDFLPRLGSAIEHIAVSPDGLLCSTSHSDNKIMTIQSSMNVSAIIQGLVKGQNVKTGLMIDPRSKALVLNGKPGQLQFYSLQNDQQLYNLDIVQQEYIHQSGLNQAELVKAAFDFEGKWLVTVEERKDKATELELQMKFWVYDEEKQSFVLNTTITTPHDDHIAALCFQSSSICRNGPPTLVTAGLDNRFKVWVLVDNSDIYSKYASVCWSCDFVGTYHHLQATKCSFSEDGSLLAVCFEQIITLWDPETWDLKCTFCHPPSKIRDLAFGRLSCAKYLLATTDNGFLCCWNLLSCMLEWSAQLNIMVLQVDPLSENVAAFSGLSNNVDLFIFKPNEPRPLYMQKNVCYSKVQWALFVPRDLPEEYNTESKQWLCKSQLYFITKSQVKHISLLEFATIKILLVIDEYIPMTPFHMILGKQRQSQGIGSEAEKIALPEGSMLHTPAHVLPNATYLCSMFMNSLLISKAGKSSEEEKEDVEMESKEEEDDSDIEIHPNETQAETRTASSSDELLPKLSKSEEKELKKIRKIDFNWVFTL</sequence>
<keyword evidence="2" id="KW-0690">Ribosome biogenesis</keyword>
<dbReference type="Ensembl" id="ENSCMIT00000036320.1">
    <property type="protein sequence ID" value="ENSCMIP00000035791.1"/>
    <property type="gene ID" value="ENSCMIG00000015062.1"/>
</dbReference>
<dbReference type="InterPro" id="IPR053826">
    <property type="entry name" value="WDR75"/>
</dbReference>
<comment type="subcellular location">
    <subcellularLocation>
        <location evidence="1">Nucleus</location>
        <location evidence="1">Nucleolus</location>
    </subcellularLocation>
</comment>
<feature type="repeat" description="WD" evidence="8">
    <location>
        <begin position="9"/>
        <end position="51"/>
    </location>
</feature>
<keyword evidence="5" id="KW-0677">Repeat</keyword>
<keyword evidence="4 8" id="KW-0853">WD repeat</keyword>
<reference evidence="11" key="4">
    <citation type="submission" date="2025-08" db="UniProtKB">
        <authorList>
            <consortium name="Ensembl"/>
        </authorList>
    </citation>
    <scope>IDENTIFICATION</scope>
</reference>
<dbReference type="AlphaFoldDB" id="A0A4W3J8A5"/>
<reference evidence="11" key="5">
    <citation type="submission" date="2025-09" db="UniProtKB">
        <authorList>
            <consortium name="Ensembl"/>
        </authorList>
    </citation>
    <scope>IDENTIFICATION</scope>
</reference>
<feature type="region of interest" description="Disordered" evidence="9">
    <location>
        <begin position="708"/>
        <end position="760"/>
    </location>
</feature>
<dbReference type="GO" id="GO:0045943">
    <property type="term" value="P:positive regulation of transcription by RNA polymerase I"/>
    <property type="evidence" value="ECO:0007669"/>
    <property type="project" value="InterPro"/>
</dbReference>
<dbReference type="InterPro" id="IPR015943">
    <property type="entry name" value="WD40/YVTN_repeat-like_dom_sf"/>
</dbReference>
<dbReference type="InterPro" id="IPR001680">
    <property type="entry name" value="WD40_rpt"/>
</dbReference>
<evidence type="ECO:0000256" key="8">
    <source>
        <dbReference type="PROSITE-ProRule" id="PRU00221"/>
    </source>
</evidence>
<feature type="domain" description="WD repeat-containing protein 75 second beta-propeller" evidence="10">
    <location>
        <begin position="298"/>
        <end position="625"/>
    </location>
</feature>
<dbReference type="InterPro" id="IPR019775">
    <property type="entry name" value="WD40_repeat_CS"/>
</dbReference>
<dbReference type="PANTHER" id="PTHR44215:SF1">
    <property type="entry name" value="WD REPEAT-CONTAINING PROTEIN 75"/>
    <property type="match status" value="1"/>
</dbReference>
<dbReference type="GO" id="GO:2000234">
    <property type="term" value="P:positive regulation of rRNA processing"/>
    <property type="evidence" value="ECO:0007669"/>
    <property type="project" value="TreeGrafter"/>
</dbReference>
<reference evidence="12" key="1">
    <citation type="journal article" date="2006" name="Science">
        <title>Ancient noncoding elements conserved in the human genome.</title>
        <authorList>
            <person name="Venkatesh B."/>
            <person name="Kirkness E.F."/>
            <person name="Loh Y.H."/>
            <person name="Halpern A.L."/>
            <person name="Lee A.P."/>
            <person name="Johnson J."/>
            <person name="Dandona N."/>
            <person name="Viswanathan L.D."/>
            <person name="Tay A."/>
            <person name="Venter J.C."/>
            <person name="Strausberg R.L."/>
            <person name="Brenner S."/>
        </authorList>
    </citation>
    <scope>NUCLEOTIDE SEQUENCE [LARGE SCALE GENOMIC DNA]</scope>
</reference>
<reference evidence="12" key="3">
    <citation type="journal article" date="2014" name="Nature">
        <title>Elephant shark genome provides unique insights into gnathostome evolution.</title>
        <authorList>
            <consortium name="International Elephant Shark Genome Sequencing Consortium"/>
            <person name="Venkatesh B."/>
            <person name="Lee A.P."/>
            <person name="Ravi V."/>
            <person name="Maurya A.K."/>
            <person name="Lian M.M."/>
            <person name="Swann J.B."/>
            <person name="Ohta Y."/>
            <person name="Flajnik M.F."/>
            <person name="Sutoh Y."/>
            <person name="Kasahara M."/>
            <person name="Hoon S."/>
            <person name="Gangu V."/>
            <person name="Roy S.W."/>
            <person name="Irimia M."/>
            <person name="Korzh V."/>
            <person name="Kondrychyn I."/>
            <person name="Lim Z.W."/>
            <person name="Tay B.H."/>
            <person name="Tohari S."/>
            <person name="Kong K.W."/>
            <person name="Ho S."/>
            <person name="Lorente-Galdos B."/>
            <person name="Quilez J."/>
            <person name="Marques-Bonet T."/>
            <person name="Raney B.J."/>
            <person name="Ingham P.W."/>
            <person name="Tay A."/>
            <person name="Hillier L.W."/>
            <person name="Minx P."/>
            <person name="Boehm T."/>
            <person name="Wilson R.K."/>
            <person name="Brenner S."/>
            <person name="Warren W.C."/>
        </authorList>
    </citation>
    <scope>NUCLEOTIDE SEQUENCE [LARGE SCALE GENOMIC DNA]</scope>
</reference>
<dbReference type="PROSITE" id="PS50294">
    <property type="entry name" value="WD_REPEATS_REGION"/>
    <property type="match status" value="1"/>
</dbReference>
<dbReference type="InterPro" id="IPR036322">
    <property type="entry name" value="WD40_repeat_dom_sf"/>
</dbReference>
<evidence type="ECO:0000313" key="11">
    <source>
        <dbReference type="Ensembl" id="ENSCMIP00000035791.1"/>
    </source>
</evidence>
<reference evidence="12" key="2">
    <citation type="journal article" date="2007" name="PLoS Biol.">
        <title>Survey sequencing and comparative analysis of the elephant shark (Callorhinchus milii) genome.</title>
        <authorList>
            <person name="Venkatesh B."/>
            <person name="Kirkness E.F."/>
            <person name="Loh Y.H."/>
            <person name="Halpern A.L."/>
            <person name="Lee A.P."/>
            <person name="Johnson J."/>
            <person name="Dandona N."/>
            <person name="Viswanathan L.D."/>
            <person name="Tay A."/>
            <person name="Venter J.C."/>
            <person name="Strausberg R.L."/>
            <person name="Brenner S."/>
        </authorList>
    </citation>
    <scope>NUCLEOTIDE SEQUENCE [LARGE SCALE GENOMIC DNA]</scope>
</reference>
<dbReference type="PANTHER" id="PTHR44215">
    <property type="entry name" value="WD REPEAT-CONTAINING PROTEIN 75"/>
    <property type="match status" value="1"/>
</dbReference>
<dbReference type="SMART" id="SM00320">
    <property type="entry name" value="WD40"/>
    <property type="match status" value="7"/>
</dbReference>
<feature type="compositionally biased region" description="Polar residues" evidence="9">
    <location>
        <begin position="735"/>
        <end position="744"/>
    </location>
</feature>
<dbReference type="GO" id="GO:0003723">
    <property type="term" value="F:RNA binding"/>
    <property type="evidence" value="ECO:0007669"/>
    <property type="project" value="InterPro"/>
</dbReference>
<protein>
    <submittedName>
        <fullName evidence="11">WD repeat domain 75</fullName>
    </submittedName>
</protein>
<evidence type="ECO:0000259" key="10">
    <source>
        <dbReference type="Pfam" id="PF23769"/>
    </source>
</evidence>
<dbReference type="GO" id="GO:0006364">
    <property type="term" value="P:rRNA processing"/>
    <property type="evidence" value="ECO:0007669"/>
    <property type="project" value="UniProtKB-KW"/>
</dbReference>
<dbReference type="PROSITE" id="PS00678">
    <property type="entry name" value="WD_REPEATS_1"/>
    <property type="match status" value="1"/>
</dbReference>
<feature type="compositionally biased region" description="Acidic residues" evidence="9">
    <location>
        <begin position="712"/>
        <end position="729"/>
    </location>
</feature>
<organism evidence="11 12">
    <name type="scientific">Callorhinchus milii</name>
    <name type="common">Ghost shark</name>
    <dbReference type="NCBI Taxonomy" id="7868"/>
    <lineage>
        <taxon>Eukaryota</taxon>
        <taxon>Metazoa</taxon>
        <taxon>Chordata</taxon>
        <taxon>Craniata</taxon>
        <taxon>Vertebrata</taxon>
        <taxon>Chondrichthyes</taxon>
        <taxon>Holocephali</taxon>
        <taxon>Chimaeriformes</taxon>
        <taxon>Callorhinchidae</taxon>
        <taxon>Callorhinchus</taxon>
    </lineage>
</organism>
<feature type="compositionally biased region" description="Low complexity" evidence="9">
    <location>
        <begin position="745"/>
        <end position="754"/>
    </location>
</feature>
<dbReference type="Pfam" id="PF23769">
    <property type="entry name" value="Beta-prop_WDR75_2nd"/>
    <property type="match status" value="1"/>
</dbReference>
<proteinExistence type="predicted"/>
<keyword evidence="7" id="KW-0539">Nucleus</keyword>
<evidence type="ECO:0000256" key="5">
    <source>
        <dbReference type="ARBA" id="ARBA00022737"/>
    </source>
</evidence>
<evidence type="ECO:0000256" key="3">
    <source>
        <dbReference type="ARBA" id="ARBA00022552"/>
    </source>
</evidence>
<dbReference type="PROSITE" id="PS50082">
    <property type="entry name" value="WD_REPEATS_2"/>
    <property type="match status" value="1"/>
</dbReference>